<proteinExistence type="predicted"/>
<evidence type="ECO:0000313" key="2">
    <source>
        <dbReference type="Proteomes" id="UP000554482"/>
    </source>
</evidence>
<gene>
    <name evidence="1" type="ORF">FRX31_027707</name>
</gene>
<organism evidence="1 2">
    <name type="scientific">Thalictrum thalictroides</name>
    <name type="common">Rue-anemone</name>
    <name type="synonym">Anemone thalictroides</name>
    <dbReference type="NCBI Taxonomy" id="46969"/>
    <lineage>
        <taxon>Eukaryota</taxon>
        <taxon>Viridiplantae</taxon>
        <taxon>Streptophyta</taxon>
        <taxon>Embryophyta</taxon>
        <taxon>Tracheophyta</taxon>
        <taxon>Spermatophyta</taxon>
        <taxon>Magnoliopsida</taxon>
        <taxon>Ranunculales</taxon>
        <taxon>Ranunculaceae</taxon>
        <taxon>Thalictroideae</taxon>
        <taxon>Thalictrum</taxon>
    </lineage>
</organism>
<dbReference type="AlphaFoldDB" id="A0A7J6VC75"/>
<dbReference type="EMBL" id="JABWDY010034383">
    <property type="protein sequence ID" value="KAF5182706.1"/>
    <property type="molecule type" value="Genomic_DNA"/>
</dbReference>
<comment type="caution">
    <text evidence="1">The sequence shown here is derived from an EMBL/GenBank/DDBJ whole genome shotgun (WGS) entry which is preliminary data.</text>
</comment>
<reference evidence="1 2" key="1">
    <citation type="submission" date="2020-06" db="EMBL/GenBank/DDBJ databases">
        <title>Transcriptomic and genomic resources for Thalictrum thalictroides and T. hernandezii: Facilitating candidate gene discovery in an emerging model plant lineage.</title>
        <authorList>
            <person name="Arias T."/>
            <person name="Riano-Pachon D.M."/>
            <person name="Di Stilio V.S."/>
        </authorList>
    </citation>
    <scope>NUCLEOTIDE SEQUENCE [LARGE SCALE GENOMIC DNA]</scope>
    <source>
        <strain evidence="2">cv. WT478/WT964</strain>
        <tissue evidence="1">Leaves</tissue>
    </source>
</reference>
<sequence>MLPICSFSGCFFVNGKPAGRLELNNKFSEAKSRKEGNLGVMVWPWKEYDFTNTEMEEALQQFCAEIRLNCND</sequence>
<evidence type="ECO:0000313" key="1">
    <source>
        <dbReference type="EMBL" id="KAF5182706.1"/>
    </source>
</evidence>
<accession>A0A7J6VC75</accession>
<keyword evidence="2" id="KW-1185">Reference proteome</keyword>
<dbReference type="Proteomes" id="UP000554482">
    <property type="component" value="Unassembled WGS sequence"/>
</dbReference>
<name>A0A7J6VC75_THATH</name>
<protein>
    <submittedName>
        <fullName evidence="1">Uncharacterized protein</fullName>
    </submittedName>
</protein>